<evidence type="ECO:0000313" key="2">
    <source>
        <dbReference type="EMBL" id="PQK13489.1"/>
    </source>
</evidence>
<proteinExistence type="predicted"/>
<accession>A0A2S7YBV5</accession>
<dbReference type="Proteomes" id="UP000237441">
    <property type="component" value="Unassembled WGS sequence"/>
</dbReference>
<dbReference type="EMBL" id="JRHA01000004">
    <property type="protein sequence ID" value="PQK13489.1"/>
    <property type="molecule type" value="Genomic_DNA"/>
</dbReference>
<evidence type="ECO:0000256" key="1">
    <source>
        <dbReference type="SAM" id="MobiDB-lite"/>
    </source>
</evidence>
<feature type="region of interest" description="Disordered" evidence="1">
    <location>
        <begin position="142"/>
        <end position="180"/>
    </location>
</feature>
<reference evidence="2 3" key="1">
    <citation type="submission" date="2016-07" db="EMBL/GenBank/DDBJ databases">
        <title>Comparative genomics of the entomopathogenic fungus Beauveria bassiana.</title>
        <authorList>
            <person name="Valero Jimenez C.A."/>
            <person name="Zwaan B.J."/>
            <person name="Van Kan J.A."/>
            <person name="Takken W."/>
            <person name="Debets A.J."/>
            <person name="Schoustra S.E."/>
            <person name="Koenraadt C.J."/>
        </authorList>
    </citation>
    <scope>NUCLEOTIDE SEQUENCE [LARGE SCALE GENOMIC DNA]</scope>
    <source>
        <strain evidence="2 3">ARSEF 8028</strain>
    </source>
</reference>
<protein>
    <submittedName>
        <fullName evidence="2">Uncharacterized protein</fullName>
    </submittedName>
</protein>
<gene>
    <name evidence="2" type="ORF">BB8028_0004g04200</name>
</gene>
<comment type="caution">
    <text evidence="2">The sequence shown here is derived from an EMBL/GenBank/DDBJ whole genome shotgun (WGS) entry which is preliminary data.</text>
</comment>
<feature type="compositionally biased region" description="Basic and acidic residues" evidence="1">
    <location>
        <begin position="154"/>
        <end position="164"/>
    </location>
</feature>
<dbReference type="AlphaFoldDB" id="A0A2S7YBV5"/>
<feature type="region of interest" description="Disordered" evidence="1">
    <location>
        <begin position="87"/>
        <end position="114"/>
    </location>
</feature>
<feature type="compositionally biased region" description="Gly residues" evidence="1">
    <location>
        <begin position="142"/>
        <end position="153"/>
    </location>
</feature>
<organism evidence="2 3">
    <name type="scientific">Beauveria bassiana</name>
    <name type="common">White muscardine disease fungus</name>
    <name type="synonym">Tritirachium shiotae</name>
    <dbReference type="NCBI Taxonomy" id="176275"/>
    <lineage>
        <taxon>Eukaryota</taxon>
        <taxon>Fungi</taxon>
        <taxon>Dikarya</taxon>
        <taxon>Ascomycota</taxon>
        <taxon>Pezizomycotina</taxon>
        <taxon>Sordariomycetes</taxon>
        <taxon>Hypocreomycetidae</taxon>
        <taxon>Hypocreales</taxon>
        <taxon>Cordycipitaceae</taxon>
        <taxon>Beauveria</taxon>
    </lineage>
</organism>
<name>A0A2S7YBV5_BEABA</name>
<evidence type="ECO:0000313" key="3">
    <source>
        <dbReference type="Proteomes" id="UP000237441"/>
    </source>
</evidence>
<sequence>MFILASPTYILSLCSSPSFPFSFGLFFFSFEKSNSLEKQKSRETDRNGGPTLAAPLALAAPRRRHPHSAHHVLAVPRAPRVAHLPCRIRPRRPGGRAARRHGRRRANRRRVPASVSRRRRRCAVVFASARGCWRRRRRGRVRGGAGAKAGGRGCGKESAGREGGQEGGGEAGEGREGAAEPVEWHEQFLNDFLVCIYGVDIA</sequence>